<sequence length="479" mass="54811">MLQYILHTIAFQLIFLLVYELFLKKETFFSYNRAYLLLTPVVSFLLPLIKIPVLQEAVPAEAFVMLPEVLLTGGKTAAQNEIPATAAPETIEVSWWLLVYGAGLLFSLGIFFQKYKVLKELFANQTVLLRKENIKIVEVPKSKIAFTFYETIFLGSDLSEKERKQILSHEMVHVRQRHTLDLLLFEFLRIVFWFNPLIYIYQSRISTLHEYLADAGVVKNVKKQEYFQQLLNSAFNTEDISFINQFFNHSIIKKRIVMLQKTRSRSISKFKFLIILPLMMAMLTYVSCSEDQVRSEEEKELTAQEKIERIEAIFGDGTNLTSEERKEIQEILKTVSSQDLEKYSKRGQKMQVQNSPSGTGDVPFAVIEEVPIFPGCEALDTNEARKKCMSDKINAFVNQNFDVSLGKANDLNGINRVYVQFKITKNGTVEILGARAPHPALKEEAVRVINLLPEMQPGKQGGENVNVLYTLPITLKIGE</sequence>
<dbReference type="PANTHER" id="PTHR34978">
    <property type="entry name" value="POSSIBLE SENSOR-TRANSDUCER PROTEIN BLAR"/>
    <property type="match status" value="1"/>
</dbReference>
<dbReference type="AlphaFoldDB" id="A0A1H5JQM2"/>
<keyword evidence="1" id="KW-0812">Transmembrane</keyword>
<name>A0A1H5JQM2_9FLAO</name>
<feature type="transmembrane region" description="Helical" evidence="1">
    <location>
        <begin position="93"/>
        <end position="112"/>
    </location>
</feature>
<dbReference type="STRING" id="390640.SAMN04488034_101819"/>
<feature type="domain" description="TonB C-terminal" evidence="2">
    <location>
        <begin position="416"/>
        <end position="474"/>
    </location>
</feature>
<dbReference type="Proteomes" id="UP000199448">
    <property type="component" value="Unassembled WGS sequence"/>
</dbReference>
<evidence type="ECO:0000259" key="3">
    <source>
        <dbReference type="Pfam" id="PF05569"/>
    </source>
</evidence>
<dbReference type="Pfam" id="PF03544">
    <property type="entry name" value="TonB_C"/>
    <property type="match status" value="1"/>
</dbReference>
<gene>
    <name evidence="4" type="ORF">SAMN04488034_101819</name>
</gene>
<evidence type="ECO:0000256" key="1">
    <source>
        <dbReference type="SAM" id="Phobius"/>
    </source>
</evidence>
<dbReference type="RefSeq" id="WP_093111955.1">
    <property type="nucleotide sequence ID" value="NZ_FNGG01000001.1"/>
</dbReference>
<dbReference type="GO" id="GO:0055085">
    <property type="term" value="P:transmembrane transport"/>
    <property type="evidence" value="ECO:0007669"/>
    <property type="project" value="InterPro"/>
</dbReference>
<dbReference type="PANTHER" id="PTHR34978:SF3">
    <property type="entry name" value="SLR0241 PROTEIN"/>
    <property type="match status" value="1"/>
</dbReference>
<organism evidence="4 5">
    <name type="scientific">Salinimicrobium catena</name>
    <dbReference type="NCBI Taxonomy" id="390640"/>
    <lineage>
        <taxon>Bacteria</taxon>
        <taxon>Pseudomonadati</taxon>
        <taxon>Bacteroidota</taxon>
        <taxon>Flavobacteriia</taxon>
        <taxon>Flavobacteriales</taxon>
        <taxon>Flavobacteriaceae</taxon>
        <taxon>Salinimicrobium</taxon>
    </lineage>
</organism>
<evidence type="ECO:0000259" key="2">
    <source>
        <dbReference type="Pfam" id="PF03544"/>
    </source>
</evidence>
<dbReference type="SUPFAM" id="SSF74653">
    <property type="entry name" value="TolA/TonB C-terminal domain"/>
    <property type="match status" value="1"/>
</dbReference>
<dbReference type="Gene3D" id="3.30.1150.10">
    <property type="match status" value="1"/>
</dbReference>
<evidence type="ECO:0000313" key="5">
    <source>
        <dbReference type="Proteomes" id="UP000199448"/>
    </source>
</evidence>
<proteinExistence type="predicted"/>
<dbReference type="Pfam" id="PF05569">
    <property type="entry name" value="Peptidase_M56"/>
    <property type="match status" value="1"/>
</dbReference>
<keyword evidence="1" id="KW-1133">Transmembrane helix</keyword>
<feature type="transmembrane region" description="Helical" evidence="1">
    <location>
        <begin position="35"/>
        <end position="53"/>
    </location>
</feature>
<dbReference type="EMBL" id="FNUG01000001">
    <property type="protein sequence ID" value="SEE54730.1"/>
    <property type="molecule type" value="Genomic_DNA"/>
</dbReference>
<dbReference type="InterPro" id="IPR008756">
    <property type="entry name" value="Peptidase_M56"/>
</dbReference>
<evidence type="ECO:0000313" key="4">
    <source>
        <dbReference type="EMBL" id="SEE54730.1"/>
    </source>
</evidence>
<dbReference type="OrthoDB" id="1522859at2"/>
<feature type="domain" description="Peptidase M56" evidence="3">
    <location>
        <begin position="157"/>
        <end position="259"/>
    </location>
</feature>
<protein>
    <submittedName>
        <fullName evidence="4">Signal transducer regulating beta-lactamase production, contains metallopeptidase domain</fullName>
    </submittedName>
</protein>
<dbReference type="InterPro" id="IPR037682">
    <property type="entry name" value="TonB_C"/>
</dbReference>
<keyword evidence="1" id="KW-0472">Membrane</keyword>
<accession>A0A1H5JQM2</accession>
<dbReference type="CDD" id="cd07341">
    <property type="entry name" value="M56_BlaR1_MecR1_like"/>
    <property type="match status" value="1"/>
</dbReference>
<feature type="transmembrane region" description="Helical" evidence="1">
    <location>
        <begin position="6"/>
        <end position="23"/>
    </location>
</feature>
<dbReference type="InterPro" id="IPR052173">
    <property type="entry name" value="Beta-lactam_resp_regulator"/>
</dbReference>
<reference evidence="4 5" key="1">
    <citation type="submission" date="2016-10" db="EMBL/GenBank/DDBJ databases">
        <authorList>
            <person name="de Groot N.N."/>
        </authorList>
    </citation>
    <scope>NUCLEOTIDE SEQUENCE [LARGE SCALE GENOMIC DNA]</scope>
    <source>
        <strain evidence="4 5">DSM 23553</strain>
    </source>
</reference>
<keyword evidence="5" id="KW-1185">Reference proteome</keyword>